<feature type="compositionally biased region" description="Polar residues" evidence="1">
    <location>
        <begin position="208"/>
        <end position="217"/>
    </location>
</feature>
<reference evidence="2" key="1">
    <citation type="submission" date="2022-11" db="EMBL/GenBank/DDBJ databases">
        <title>Genome Sequence of Cubamyces cubensis.</title>
        <authorList>
            <person name="Buettner E."/>
        </authorList>
    </citation>
    <scope>NUCLEOTIDE SEQUENCE</scope>
    <source>
        <strain evidence="2">MPL-01</strain>
    </source>
</reference>
<name>A0AAD7TWE7_9APHY</name>
<protein>
    <submittedName>
        <fullName evidence="2">Uncharacterized protein</fullName>
    </submittedName>
</protein>
<feature type="compositionally biased region" description="Low complexity" evidence="1">
    <location>
        <begin position="715"/>
        <end position="737"/>
    </location>
</feature>
<dbReference type="Proteomes" id="UP001215151">
    <property type="component" value="Unassembled WGS sequence"/>
</dbReference>
<accession>A0AAD7TWE7</accession>
<dbReference type="AlphaFoldDB" id="A0AAD7TWE7"/>
<feature type="region of interest" description="Disordered" evidence="1">
    <location>
        <begin position="474"/>
        <end position="541"/>
    </location>
</feature>
<feature type="compositionally biased region" description="Low complexity" evidence="1">
    <location>
        <begin position="693"/>
        <end position="707"/>
    </location>
</feature>
<feature type="region of interest" description="Disordered" evidence="1">
    <location>
        <begin position="167"/>
        <end position="299"/>
    </location>
</feature>
<comment type="caution">
    <text evidence="2">The sequence shown here is derived from an EMBL/GenBank/DDBJ whole genome shotgun (WGS) entry which is preliminary data.</text>
</comment>
<organism evidence="2 3">
    <name type="scientific">Trametes cubensis</name>
    <dbReference type="NCBI Taxonomy" id="1111947"/>
    <lineage>
        <taxon>Eukaryota</taxon>
        <taxon>Fungi</taxon>
        <taxon>Dikarya</taxon>
        <taxon>Basidiomycota</taxon>
        <taxon>Agaricomycotina</taxon>
        <taxon>Agaricomycetes</taxon>
        <taxon>Polyporales</taxon>
        <taxon>Polyporaceae</taxon>
        <taxon>Trametes</taxon>
    </lineage>
</organism>
<feature type="region of interest" description="Disordered" evidence="1">
    <location>
        <begin position="664"/>
        <end position="737"/>
    </location>
</feature>
<keyword evidence="3" id="KW-1185">Reference proteome</keyword>
<feature type="compositionally biased region" description="Low complexity" evidence="1">
    <location>
        <begin position="282"/>
        <end position="294"/>
    </location>
</feature>
<evidence type="ECO:0000256" key="1">
    <source>
        <dbReference type="SAM" id="MobiDB-lite"/>
    </source>
</evidence>
<sequence length="737" mass="77592">MSSNAVEKLDYAEPAQSNGRLEPTSHDQTPVRATPRPGDLVEDNGEITPRSDPVPAKDDVRSGSGVVTALARNDVLDNATLSRPMTPSLGSRRALRLQPDASTPFPPLPSGHEDWLPHNAVDSPTPKRQKSKGVSALNSELDQSADLQNVQVGVGSTFLPPYGSGVPAPPAWSAPQANPELTPIRTPQVSSPARPPRFPTPLHFGVSGYTSTLTAIPSTVPPLPTRIRARAGKGSDPQSRRGLSKRSRRARSGESSGEESNHPRRDGPKKRLRREREDKQTPPSNVSVPASSSRPEMDDVAILTVATPRVMEATDADMALPSAPASPSPTGEAQDADTPMQTLSAGYSGQVNAVEQPYDSMAVDSGDGVVEPVNIIMNDSEPAVIYRRSLSYVSVQRADRGDIVEATGDVTQDVEFPIHALVDCELAGFDAYVGSTGHEQDTSIAEGQRAGQTESMPCVDELEHDIALEATHEAVQHKSTRVEPMSAGATDEAPLDVSPDVAHGATNEAPLSVSPDVAHGATNEAPLSVSPDVVNGAEASPQPSHADILVRCDDIALHATPGLQDSSSCGIVEGRDEPLPAVPSPDHGTTTNVCLEAELQQIRSMLDRLEKASAQTQQRDDAVESSGDTAVADAPIVAPRAQDGRVRFCLRLVQLTLQSVPTPYQDHTVLTPPSPRVPLPPPPSASTPPARSPPASTSPASAQYAPPASTPPAYAPFAPHGARRPLPASLLPASLPP</sequence>
<dbReference type="EMBL" id="JAPEVG010000081">
    <property type="protein sequence ID" value="KAJ8487307.1"/>
    <property type="molecule type" value="Genomic_DNA"/>
</dbReference>
<proteinExistence type="predicted"/>
<feature type="compositionally biased region" description="Pro residues" evidence="1">
    <location>
        <begin position="672"/>
        <end position="692"/>
    </location>
</feature>
<evidence type="ECO:0000313" key="3">
    <source>
        <dbReference type="Proteomes" id="UP001215151"/>
    </source>
</evidence>
<feature type="region of interest" description="Disordered" evidence="1">
    <location>
        <begin position="610"/>
        <end position="629"/>
    </location>
</feature>
<gene>
    <name evidence="2" type="ORF">ONZ51_g4245</name>
</gene>
<feature type="region of interest" description="Disordered" evidence="1">
    <location>
        <begin position="1"/>
        <end position="142"/>
    </location>
</feature>
<feature type="region of interest" description="Disordered" evidence="1">
    <location>
        <begin position="319"/>
        <end position="338"/>
    </location>
</feature>
<feature type="compositionally biased region" description="Polar residues" evidence="1">
    <location>
        <begin position="79"/>
        <end position="89"/>
    </location>
</feature>
<feature type="compositionally biased region" description="Low complexity" evidence="1">
    <location>
        <begin position="319"/>
        <end position="329"/>
    </location>
</feature>
<evidence type="ECO:0000313" key="2">
    <source>
        <dbReference type="EMBL" id="KAJ8487307.1"/>
    </source>
</evidence>